<dbReference type="EMBL" id="QNRR01000006">
    <property type="protein sequence ID" value="RBP42582.1"/>
    <property type="molecule type" value="Genomic_DNA"/>
</dbReference>
<keyword evidence="4 5" id="KW-0472">Membrane</keyword>
<feature type="transmembrane region" description="Helical" evidence="5">
    <location>
        <begin position="46"/>
        <end position="67"/>
    </location>
</feature>
<dbReference type="PANTHER" id="PTHR11662:SF399">
    <property type="entry name" value="FI19708P1-RELATED"/>
    <property type="match status" value="1"/>
</dbReference>
<dbReference type="AlphaFoldDB" id="A0A366HIU4"/>
<feature type="transmembrane region" description="Helical" evidence="5">
    <location>
        <begin position="374"/>
        <end position="396"/>
    </location>
</feature>
<evidence type="ECO:0000256" key="5">
    <source>
        <dbReference type="SAM" id="Phobius"/>
    </source>
</evidence>
<dbReference type="PROSITE" id="PS50850">
    <property type="entry name" value="MFS"/>
    <property type="match status" value="1"/>
</dbReference>
<evidence type="ECO:0000313" key="8">
    <source>
        <dbReference type="Proteomes" id="UP000253426"/>
    </source>
</evidence>
<feature type="transmembrane region" description="Helical" evidence="5">
    <location>
        <begin position="212"/>
        <end position="234"/>
    </location>
</feature>
<evidence type="ECO:0000256" key="4">
    <source>
        <dbReference type="ARBA" id="ARBA00023136"/>
    </source>
</evidence>
<feature type="transmembrane region" description="Helical" evidence="5">
    <location>
        <begin position="254"/>
        <end position="274"/>
    </location>
</feature>
<feature type="transmembrane region" description="Helical" evidence="5">
    <location>
        <begin position="159"/>
        <end position="182"/>
    </location>
</feature>
<comment type="subcellular location">
    <subcellularLocation>
        <location evidence="1">Membrane</location>
        <topology evidence="1">Multi-pass membrane protein</topology>
    </subcellularLocation>
</comment>
<evidence type="ECO:0000256" key="2">
    <source>
        <dbReference type="ARBA" id="ARBA00022692"/>
    </source>
</evidence>
<evidence type="ECO:0000259" key="6">
    <source>
        <dbReference type="PROSITE" id="PS50850"/>
    </source>
</evidence>
<dbReference type="OrthoDB" id="9773404at2"/>
<gene>
    <name evidence="7" type="ORF">DES53_106291</name>
</gene>
<dbReference type="PANTHER" id="PTHR11662">
    <property type="entry name" value="SOLUTE CARRIER FAMILY 17"/>
    <property type="match status" value="1"/>
</dbReference>
<evidence type="ECO:0000313" key="7">
    <source>
        <dbReference type="EMBL" id="RBP42582.1"/>
    </source>
</evidence>
<evidence type="ECO:0000256" key="3">
    <source>
        <dbReference type="ARBA" id="ARBA00022989"/>
    </source>
</evidence>
<feature type="domain" description="Major facilitator superfamily (MFS) profile" evidence="6">
    <location>
        <begin position="9"/>
        <end position="400"/>
    </location>
</feature>
<dbReference type="InterPro" id="IPR050382">
    <property type="entry name" value="MFS_Na/Anion_cotransporter"/>
</dbReference>
<comment type="caution">
    <text evidence="7">The sequence shown here is derived from an EMBL/GenBank/DDBJ whole genome shotgun (WGS) entry which is preliminary data.</text>
</comment>
<evidence type="ECO:0000256" key="1">
    <source>
        <dbReference type="ARBA" id="ARBA00004141"/>
    </source>
</evidence>
<sequence length="407" mass="43829">MRSSKPAVILVLLVFAVTINYIDRGSLSVAKTNVGEEFKLDDVKMGWLFSAFSASYAICHLAAGWLVDRYSVKWVYAFGFLIWSLATVGMGLANGLVSLLILRVLLGAGESVAFPATSRVIVDNFNEQQRGLANALIDAGTKIGPALSTLVGGLVLAHYGWRALFIVVGVGSLVWLVPWLLAVPSEKHASHQANAKRADATPMKDILKRPELWGTSLGFFCLGYAWYFVVYWLPSYLREGRGFTTEEMAVYGSLPFWAMAATSLTGGWMSDRWISAGATPTKVRRTFLFGGLLLCALFMWSITLAAGSVMCIVLLIAACASLGLYTSNVWAVTQTLAGPTASGQWTGVQNFVGNLGGVVSPLVTGWIVKSTGSYTNAFIISSIVLLAGVGAYLTLVPRVQPIQWSKS</sequence>
<proteinExistence type="predicted"/>
<dbReference type="InterPro" id="IPR011701">
    <property type="entry name" value="MFS"/>
</dbReference>
<reference evidence="7 8" key="1">
    <citation type="submission" date="2018-06" db="EMBL/GenBank/DDBJ databases">
        <title>Genomic Encyclopedia of Type Strains, Phase IV (KMG-IV): sequencing the most valuable type-strain genomes for metagenomic binning, comparative biology and taxonomic classification.</title>
        <authorList>
            <person name="Goeker M."/>
        </authorList>
    </citation>
    <scope>NUCLEOTIDE SEQUENCE [LARGE SCALE GENOMIC DNA]</scope>
    <source>
        <strain evidence="7 8">DSM 25532</strain>
    </source>
</reference>
<dbReference type="SUPFAM" id="SSF103473">
    <property type="entry name" value="MFS general substrate transporter"/>
    <property type="match status" value="1"/>
</dbReference>
<protein>
    <submittedName>
        <fullName evidence="7">Sugar phosphate permease</fullName>
    </submittedName>
</protein>
<feature type="transmembrane region" description="Helical" evidence="5">
    <location>
        <begin position="74"/>
        <end position="102"/>
    </location>
</feature>
<organism evidence="7 8">
    <name type="scientific">Roseimicrobium gellanilyticum</name>
    <dbReference type="NCBI Taxonomy" id="748857"/>
    <lineage>
        <taxon>Bacteria</taxon>
        <taxon>Pseudomonadati</taxon>
        <taxon>Verrucomicrobiota</taxon>
        <taxon>Verrucomicrobiia</taxon>
        <taxon>Verrucomicrobiales</taxon>
        <taxon>Verrucomicrobiaceae</taxon>
        <taxon>Roseimicrobium</taxon>
    </lineage>
</organism>
<feature type="transmembrane region" description="Helical" evidence="5">
    <location>
        <begin position="351"/>
        <end position="368"/>
    </location>
</feature>
<keyword evidence="3 5" id="KW-1133">Transmembrane helix</keyword>
<dbReference type="Proteomes" id="UP000253426">
    <property type="component" value="Unassembled WGS sequence"/>
</dbReference>
<feature type="transmembrane region" description="Helical" evidence="5">
    <location>
        <begin position="286"/>
        <end position="306"/>
    </location>
</feature>
<dbReference type="GO" id="GO:0016020">
    <property type="term" value="C:membrane"/>
    <property type="evidence" value="ECO:0007669"/>
    <property type="project" value="UniProtKB-SubCell"/>
</dbReference>
<dbReference type="GO" id="GO:0022857">
    <property type="term" value="F:transmembrane transporter activity"/>
    <property type="evidence" value="ECO:0007669"/>
    <property type="project" value="InterPro"/>
</dbReference>
<dbReference type="Gene3D" id="1.20.1250.20">
    <property type="entry name" value="MFS general substrate transporter like domains"/>
    <property type="match status" value="2"/>
</dbReference>
<keyword evidence="8" id="KW-1185">Reference proteome</keyword>
<name>A0A366HIU4_9BACT</name>
<keyword evidence="2 5" id="KW-0812">Transmembrane</keyword>
<dbReference type="InterPro" id="IPR020846">
    <property type="entry name" value="MFS_dom"/>
</dbReference>
<dbReference type="InterPro" id="IPR036259">
    <property type="entry name" value="MFS_trans_sf"/>
</dbReference>
<dbReference type="RefSeq" id="WP_113959700.1">
    <property type="nucleotide sequence ID" value="NZ_QNRR01000006.1"/>
</dbReference>
<feature type="transmembrane region" description="Helical" evidence="5">
    <location>
        <begin position="312"/>
        <end position="331"/>
    </location>
</feature>
<dbReference type="Pfam" id="PF07690">
    <property type="entry name" value="MFS_1"/>
    <property type="match status" value="1"/>
</dbReference>
<dbReference type="CDD" id="cd17319">
    <property type="entry name" value="MFS_ExuT_GudP_like"/>
    <property type="match status" value="1"/>
</dbReference>
<accession>A0A366HIU4</accession>